<gene>
    <name evidence="2" type="ORF">V6N12_021092</name>
</gene>
<protein>
    <submittedName>
        <fullName evidence="2">Uncharacterized protein</fullName>
    </submittedName>
</protein>
<name>A0ABR2B3N7_9ROSI</name>
<sequence length="74" mass="8340">MKEDDVGFSRKKTKMLFQIASAAQRSSWRCFSFEEIFIATNAFSSCCLLSFLGACFSLKRPRVLGLTRWAFGGS</sequence>
<accession>A0ABR2B3N7</accession>
<keyword evidence="1" id="KW-1133">Transmembrane helix</keyword>
<keyword evidence="1" id="KW-0812">Transmembrane</keyword>
<comment type="caution">
    <text evidence="2">The sequence shown here is derived from an EMBL/GenBank/DDBJ whole genome shotgun (WGS) entry which is preliminary data.</text>
</comment>
<evidence type="ECO:0000256" key="1">
    <source>
        <dbReference type="SAM" id="Phobius"/>
    </source>
</evidence>
<organism evidence="2 3">
    <name type="scientific">Hibiscus sabdariffa</name>
    <name type="common">roselle</name>
    <dbReference type="NCBI Taxonomy" id="183260"/>
    <lineage>
        <taxon>Eukaryota</taxon>
        <taxon>Viridiplantae</taxon>
        <taxon>Streptophyta</taxon>
        <taxon>Embryophyta</taxon>
        <taxon>Tracheophyta</taxon>
        <taxon>Spermatophyta</taxon>
        <taxon>Magnoliopsida</taxon>
        <taxon>eudicotyledons</taxon>
        <taxon>Gunneridae</taxon>
        <taxon>Pentapetalae</taxon>
        <taxon>rosids</taxon>
        <taxon>malvids</taxon>
        <taxon>Malvales</taxon>
        <taxon>Malvaceae</taxon>
        <taxon>Malvoideae</taxon>
        <taxon>Hibiscus</taxon>
    </lineage>
</organism>
<evidence type="ECO:0000313" key="3">
    <source>
        <dbReference type="Proteomes" id="UP001472677"/>
    </source>
</evidence>
<reference evidence="2 3" key="1">
    <citation type="journal article" date="2024" name="G3 (Bethesda)">
        <title>Genome assembly of Hibiscus sabdariffa L. provides insights into metabolisms of medicinal natural products.</title>
        <authorList>
            <person name="Kim T."/>
        </authorList>
    </citation>
    <scope>NUCLEOTIDE SEQUENCE [LARGE SCALE GENOMIC DNA]</scope>
    <source>
        <strain evidence="2">TK-2024</strain>
        <tissue evidence="2">Old leaves</tissue>
    </source>
</reference>
<keyword evidence="1" id="KW-0472">Membrane</keyword>
<proteinExistence type="predicted"/>
<keyword evidence="3" id="KW-1185">Reference proteome</keyword>
<evidence type="ECO:0000313" key="2">
    <source>
        <dbReference type="EMBL" id="KAK8501397.1"/>
    </source>
</evidence>
<feature type="transmembrane region" description="Helical" evidence="1">
    <location>
        <begin position="36"/>
        <end position="58"/>
    </location>
</feature>
<dbReference type="EMBL" id="JBBPBM010000192">
    <property type="protein sequence ID" value="KAK8501397.1"/>
    <property type="molecule type" value="Genomic_DNA"/>
</dbReference>
<dbReference type="Proteomes" id="UP001472677">
    <property type="component" value="Unassembled WGS sequence"/>
</dbReference>